<evidence type="ECO:0000313" key="8">
    <source>
        <dbReference type="Proteomes" id="UP001146351"/>
    </source>
</evidence>
<dbReference type="GO" id="GO:0003677">
    <property type="term" value="F:DNA binding"/>
    <property type="evidence" value="ECO:0007669"/>
    <property type="project" value="UniProtKB-KW"/>
</dbReference>
<evidence type="ECO:0000256" key="1">
    <source>
        <dbReference type="ARBA" id="ARBA00023015"/>
    </source>
</evidence>
<dbReference type="SMART" id="SM00066">
    <property type="entry name" value="GAL4"/>
    <property type="match status" value="1"/>
</dbReference>
<keyword evidence="2" id="KW-0238">DNA-binding</keyword>
<dbReference type="PROSITE" id="PS50048">
    <property type="entry name" value="ZN2_CY6_FUNGAL_2"/>
    <property type="match status" value="1"/>
</dbReference>
<dbReference type="PANTHER" id="PTHR47784:SF9">
    <property type="entry name" value="ZN(II)2CYS6 TRANSCRIPTION FACTOR (EUROFUNG)"/>
    <property type="match status" value="1"/>
</dbReference>
<keyword evidence="8" id="KW-1185">Reference proteome</keyword>
<dbReference type="InterPro" id="IPR001138">
    <property type="entry name" value="Zn2Cys6_DnaBD"/>
</dbReference>
<comment type="caution">
    <text evidence="7">The sequence shown here is derived from an EMBL/GenBank/DDBJ whole genome shotgun (WGS) entry which is preliminary data.</text>
</comment>
<sequence length="469" mass="53303">MPQPKAQTPSSMQGHKSVFRVPNYRSQTLQGFTDDPSDRVYHSRRSHRKSRGGCANCKQRRVKCDESKPHCVRCQKHGVDCNYTATAPPVRSQPTKAMIRNNPGKGSGLVSLDIMSISMSRLLLSDNLEELLGSSFSTSAAQAPQAGSPSMERVMEALHHFNQVTVGTGFSKTATGVMMGKMTRLAFETPFLMHAIIGLATTHLCTVLPENSSFRVNEAFHWRQSIVQYSQELSASVNEQNMDKLYSTCIVLTVYAFYLEEFSPRSSFVFSSDQTTLNWLLLQGGLRYLLERTQPWLSQSMWWATFMESHDCDVNLEDHRPGRTDLDPEFADVCGITEICTTKSNPCLWPLRMLTNLLPLERGPESRQQYFMFMGRLESPYLDRLLQKDTGALLILAWWLALMCKIDEWWAETRVRSECTAICMRLEDSQDPRVLRLLEFPASCCGYLLRHVQEREWAALEAPCDLVPV</sequence>
<dbReference type="OrthoDB" id="416217at2759"/>
<proteinExistence type="predicted"/>
<keyword evidence="3" id="KW-0804">Transcription</keyword>
<keyword evidence="4" id="KW-0539">Nucleus</keyword>
<feature type="domain" description="Zn(2)-C6 fungal-type" evidence="6">
    <location>
        <begin position="53"/>
        <end position="83"/>
    </location>
</feature>
<feature type="region of interest" description="Disordered" evidence="5">
    <location>
        <begin position="1"/>
        <end position="53"/>
    </location>
</feature>
<dbReference type="InterPro" id="IPR036864">
    <property type="entry name" value="Zn2-C6_fun-type_DNA-bd_sf"/>
</dbReference>
<evidence type="ECO:0000313" key="7">
    <source>
        <dbReference type="EMBL" id="KAJ5156408.1"/>
    </source>
</evidence>
<dbReference type="AlphaFoldDB" id="A0A9W9HTJ4"/>
<feature type="compositionally biased region" description="Polar residues" evidence="5">
    <location>
        <begin position="1"/>
        <end position="14"/>
    </location>
</feature>
<dbReference type="GO" id="GO:0008270">
    <property type="term" value="F:zinc ion binding"/>
    <property type="evidence" value="ECO:0007669"/>
    <property type="project" value="InterPro"/>
</dbReference>
<reference evidence="7" key="2">
    <citation type="journal article" date="2023" name="IMA Fungus">
        <title>Comparative genomic study of the Penicillium genus elucidates a diverse pangenome and 15 lateral gene transfer events.</title>
        <authorList>
            <person name="Petersen C."/>
            <person name="Sorensen T."/>
            <person name="Nielsen M.R."/>
            <person name="Sondergaard T.E."/>
            <person name="Sorensen J.L."/>
            <person name="Fitzpatrick D.A."/>
            <person name="Frisvad J.C."/>
            <person name="Nielsen K.L."/>
        </authorList>
    </citation>
    <scope>NUCLEOTIDE SEQUENCE</scope>
    <source>
        <strain evidence="7">IBT 21917</strain>
    </source>
</reference>
<dbReference type="Pfam" id="PF00172">
    <property type="entry name" value="Zn_clus"/>
    <property type="match status" value="1"/>
</dbReference>
<dbReference type="Gene3D" id="4.10.240.10">
    <property type="entry name" value="Zn(2)-C6 fungal-type DNA-binding domain"/>
    <property type="match status" value="1"/>
</dbReference>
<dbReference type="PANTHER" id="PTHR47784">
    <property type="entry name" value="STEROL UPTAKE CONTROL PROTEIN 2"/>
    <property type="match status" value="1"/>
</dbReference>
<gene>
    <name evidence="7" type="ORF">N7492_009211</name>
</gene>
<dbReference type="PROSITE" id="PS00463">
    <property type="entry name" value="ZN2_CY6_FUNGAL_1"/>
    <property type="match status" value="1"/>
</dbReference>
<feature type="compositionally biased region" description="Basic residues" evidence="5">
    <location>
        <begin position="42"/>
        <end position="51"/>
    </location>
</feature>
<evidence type="ECO:0000256" key="4">
    <source>
        <dbReference type="ARBA" id="ARBA00023242"/>
    </source>
</evidence>
<keyword evidence="1" id="KW-0805">Transcription regulation</keyword>
<accession>A0A9W9HTJ4</accession>
<protein>
    <recommendedName>
        <fullName evidence="6">Zn(2)-C6 fungal-type domain-containing protein</fullName>
    </recommendedName>
</protein>
<dbReference type="Proteomes" id="UP001146351">
    <property type="component" value="Unassembled WGS sequence"/>
</dbReference>
<evidence type="ECO:0000259" key="6">
    <source>
        <dbReference type="PROSITE" id="PS50048"/>
    </source>
</evidence>
<evidence type="ECO:0000256" key="3">
    <source>
        <dbReference type="ARBA" id="ARBA00023163"/>
    </source>
</evidence>
<dbReference type="EMBL" id="JAPQKO010000006">
    <property type="protein sequence ID" value="KAJ5156408.1"/>
    <property type="molecule type" value="Genomic_DNA"/>
</dbReference>
<dbReference type="SUPFAM" id="SSF57701">
    <property type="entry name" value="Zn2/Cys6 DNA-binding domain"/>
    <property type="match status" value="1"/>
</dbReference>
<dbReference type="GO" id="GO:0001228">
    <property type="term" value="F:DNA-binding transcription activator activity, RNA polymerase II-specific"/>
    <property type="evidence" value="ECO:0007669"/>
    <property type="project" value="TreeGrafter"/>
</dbReference>
<evidence type="ECO:0000256" key="5">
    <source>
        <dbReference type="SAM" id="MobiDB-lite"/>
    </source>
</evidence>
<dbReference type="CDD" id="cd00067">
    <property type="entry name" value="GAL4"/>
    <property type="match status" value="1"/>
</dbReference>
<reference evidence="7" key="1">
    <citation type="submission" date="2022-11" db="EMBL/GenBank/DDBJ databases">
        <authorList>
            <person name="Petersen C."/>
        </authorList>
    </citation>
    <scope>NUCLEOTIDE SEQUENCE</scope>
    <source>
        <strain evidence="7">IBT 21917</strain>
    </source>
</reference>
<organism evidence="7 8">
    <name type="scientific">Penicillium capsulatum</name>
    <dbReference type="NCBI Taxonomy" id="69766"/>
    <lineage>
        <taxon>Eukaryota</taxon>
        <taxon>Fungi</taxon>
        <taxon>Dikarya</taxon>
        <taxon>Ascomycota</taxon>
        <taxon>Pezizomycotina</taxon>
        <taxon>Eurotiomycetes</taxon>
        <taxon>Eurotiomycetidae</taxon>
        <taxon>Eurotiales</taxon>
        <taxon>Aspergillaceae</taxon>
        <taxon>Penicillium</taxon>
    </lineage>
</organism>
<evidence type="ECO:0000256" key="2">
    <source>
        <dbReference type="ARBA" id="ARBA00023125"/>
    </source>
</evidence>
<dbReference type="InterPro" id="IPR053157">
    <property type="entry name" value="Sterol_Uptake_Regulator"/>
</dbReference>
<name>A0A9W9HTJ4_9EURO</name>
<dbReference type="PRINTS" id="PR00755">
    <property type="entry name" value="AFLATOXINBRP"/>
</dbReference>